<dbReference type="GO" id="GO:0016887">
    <property type="term" value="F:ATP hydrolysis activity"/>
    <property type="evidence" value="ECO:0007669"/>
    <property type="project" value="InterPro"/>
</dbReference>
<dbReference type="InterPro" id="IPR001867">
    <property type="entry name" value="OmpR/PhoB-type_DNA-bd"/>
</dbReference>
<comment type="caution">
    <text evidence="3">The sequence shown here is derived from an EMBL/GenBank/DDBJ whole genome shotgun (WGS) entry which is preliminary data.</text>
</comment>
<dbReference type="Gene3D" id="3.40.50.300">
    <property type="entry name" value="P-loop containing nucleotide triphosphate hydrolases"/>
    <property type="match status" value="1"/>
</dbReference>
<dbReference type="PANTHER" id="PTHR47691:SF3">
    <property type="entry name" value="HTH-TYPE TRANSCRIPTIONAL REGULATOR RV0890C-RELATED"/>
    <property type="match status" value="1"/>
</dbReference>
<dbReference type="InterPro" id="IPR049945">
    <property type="entry name" value="AAA_22"/>
</dbReference>
<proteinExistence type="predicted"/>
<protein>
    <recommendedName>
        <fullName evidence="2">OmpR/PhoB-type domain-containing protein</fullName>
    </recommendedName>
</protein>
<sequence>MLLGGLRVDHEGRAVTVSGTMQLAVLFRLAVDAGVSVSYRAIAEDVWGLDTPENSKAALQSIVSRLRAQLPDGAIESTAGGYRLSVLRHDVDALAFTDLVDEASAAAQSAGTGTGTGSAAGTAAGTHEEPATLALRALALWSGEPWIPSPNFDWFVRDLARDHSRAVELRGTRRSGGARTPERRDAALPAQLTSLVGRERELAMIAEQLQGNRLVTIIGTGGAGKTRLALETATRRENALLVELAPVGPSEVTAAVLTATGRELRTAETTGESSRTRILESLSGRDVLLVLDNCEHVIDTAAALSQDLLSALPRLRILATSREPLGVPGEAFVALGSLSHPADGEIGSSTTADLASFAAVQLFGQRALSARGRMLEGDEVVLAARICSRLDGLPLAIELAAAKLRTMEPGEILTGLDDRFTLLTGGYRTGIPRHQTLKAMIDWSWSLLGDDERRALLGLSVYPAGVGVGEARSLAAALGLPDVSAFDSLVDRSLLQRSRGRYRELETIREYGIERAMADGSVAGARSAQAHYMMHRAGEFDRMLRGPGILEAVSWFDDEEDNLASALRHAVALPLPDVLVRLTIVSLWYWVLRDRNEEAATWLRTASEAAATVEGDEARILSLMSPLLQNFTGNENDDFDTARMIGRLHELLEPLRAVELGAGSHELMQLIGPSLLAFAEVAEDPDWIAAVRLPRGEDLGLDTWPTAMLHVMRAGAAQNRGAVDELGVESETALRLLAEVGDRWGSALAERMRAEWLTLKGRLAEALELADSSAATMRTIASATDFAREQGLSIQLLWRLGRVDEARARVDRSVAETDAGGDPRAILQAQLNALVLDVSLRDASSAGIRVTKIDELVAHSRLPRQISAILETAKAALARELGDFEAAERHLRSAAESSLSSRDQPIIGSVAIGAGMLALARGDVATAVRAADFATSVIGAFDATHPDLIAIGEAAEHAGIGRPRTGVPERPNAVDLLGSLLGPA</sequence>
<evidence type="ECO:0000256" key="1">
    <source>
        <dbReference type="ARBA" id="ARBA00023125"/>
    </source>
</evidence>
<dbReference type="SUPFAM" id="SSF48452">
    <property type="entry name" value="TPR-like"/>
    <property type="match status" value="1"/>
</dbReference>
<dbReference type="PRINTS" id="PR00364">
    <property type="entry name" value="DISEASERSIST"/>
</dbReference>
<keyword evidence="1" id="KW-0238">DNA-binding</keyword>
<dbReference type="PANTHER" id="PTHR47691">
    <property type="entry name" value="REGULATOR-RELATED"/>
    <property type="match status" value="1"/>
</dbReference>
<dbReference type="AlphaFoldDB" id="A0A3E0VSL6"/>
<organism evidence="3 4">
    <name type="scientific">Subtercola boreus</name>
    <dbReference type="NCBI Taxonomy" id="120213"/>
    <lineage>
        <taxon>Bacteria</taxon>
        <taxon>Bacillati</taxon>
        <taxon>Actinomycetota</taxon>
        <taxon>Actinomycetes</taxon>
        <taxon>Micrococcales</taxon>
        <taxon>Microbacteriaceae</taxon>
        <taxon>Subtercola</taxon>
    </lineage>
</organism>
<dbReference type="InterPro" id="IPR011990">
    <property type="entry name" value="TPR-like_helical_dom_sf"/>
</dbReference>
<dbReference type="SMART" id="SM00862">
    <property type="entry name" value="Trans_reg_C"/>
    <property type="match status" value="1"/>
</dbReference>
<dbReference type="GO" id="GO:0003677">
    <property type="term" value="F:DNA binding"/>
    <property type="evidence" value="ECO:0007669"/>
    <property type="project" value="UniProtKB-KW"/>
</dbReference>
<dbReference type="GO" id="GO:0000160">
    <property type="term" value="P:phosphorelay signal transduction system"/>
    <property type="evidence" value="ECO:0007669"/>
    <property type="project" value="InterPro"/>
</dbReference>
<dbReference type="Pfam" id="PF13401">
    <property type="entry name" value="AAA_22"/>
    <property type="match status" value="1"/>
</dbReference>
<dbReference type="EMBL" id="NBXA01000020">
    <property type="protein sequence ID" value="RFA13002.1"/>
    <property type="molecule type" value="Genomic_DNA"/>
</dbReference>
<reference evidence="3 4" key="1">
    <citation type="submission" date="2017-04" db="EMBL/GenBank/DDBJ databases">
        <title>Comparative genome analysis of Subtercola boreus.</title>
        <authorList>
            <person name="Cho Y.-J."/>
            <person name="Cho A."/>
            <person name="Kim O.-S."/>
            <person name="Lee J.-I."/>
        </authorList>
    </citation>
    <scope>NUCLEOTIDE SEQUENCE [LARGE SCALE GENOMIC DNA]</scope>
    <source>
        <strain evidence="3 4">P27444</strain>
    </source>
</reference>
<dbReference type="SUPFAM" id="SSF52540">
    <property type="entry name" value="P-loop containing nucleoside triphosphate hydrolases"/>
    <property type="match status" value="1"/>
</dbReference>
<evidence type="ECO:0000313" key="4">
    <source>
        <dbReference type="Proteomes" id="UP000256709"/>
    </source>
</evidence>
<dbReference type="InterPro" id="IPR027417">
    <property type="entry name" value="P-loop_NTPase"/>
</dbReference>
<dbReference type="InterPro" id="IPR036388">
    <property type="entry name" value="WH-like_DNA-bd_sf"/>
</dbReference>
<gene>
    <name evidence="3" type="ORF">B7R21_09155</name>
</gene>
<evidence type="ECO:0000313" key="3">
    <source>
        <dbReference type="EMBL" id="RFA13002.1"/>
    </source>
</evidence>
<feature type="domain" description="OmpR/PhoB-type" evidence="2">
    <location>
        <begin position="12"/>
        <end position="84"/>
    </location>
</feature>
<accession>A0A3E0VSL6</accession>
<evidence type="ECO:0000259" key="2">
    <source>
        <dbReference type="SMART" id="SM00862"/>
    </source>
</evidence>
<dbReference type="Gene3D" id="1.10.10.10">
    <property type="entry name" value="Winged helix-like DNA-binding domain superfamily/Winged helix DNA-binding domain"/>
    <property type="match status" value="1"/>
</dbReference>
<name>A0A3E0VSL6_9MICO</name>
<dbReference type="GO" id="GO:0006355">
    <property type="term" value="P:regulation of DNA-templated transcription"/>
    <property type="evidence" value="ECO:0007669"/>
    <property type="project" value="InterPro"/>
</dbReference>
<dbReference type="InterPro" id="IPR016032">
    <property type="entry name" value="Sig_transdc_resp-reg_C-effctor"/>
</dbReference>
<dbReference type="Proteomes" id="UP000256709">
    <property type="component" value="Unassembled WGS sequence"/>
</dbReference>
<dbReference type="SUPFAM" id="SSF46894">
    <property type="entry name" value="C-terminal effector domain of the bipartite response regulators"/>
    <property type="match status" value="1"/>
</dbReference>